<keyword evidence="1" id="KW-0812">Transmembrane</keyword>
<dbReference type="AlphaFoldDB" id="A0A1E7F6Q0"/>
<evidence type="ECO:0000256" key="1">
    <source>
        <dbReference type="SAM" id="Phobius"/>
    </source>
</evidence>
<evidence type="ECO:0000313" key="3">
    <source>
        <dbReference type="Proteomes" id="UP000095751"/>
    </source>
</evidence>
<protein>
    <submittedName>
        <fullName evidence="2">Uncharacterized protein</fullName>
    </submittedName>
</protein>
<gene>
    <name evidence="2" type="ORF">FRACYDRAFT_242231</name>
</gene>
<dbReference type="EMBL" id="KV784361">
    <property type="protein sequence ID" value="OEU13878.1"/>
    <property type="molecule type" value="Genomic_DNA"/>
</dbReference>
<keyword evidence="3" id="KW-1185">Reference proteome</keyword>
<evidence type="ECO:0000313" key="2">
    <source>
        <dbReference type="EMBL" id="OEU13878.1"/>
    </source>
</evidence>
<keyword evidence="1" id="KW-1133">Transmembrane helix</keyword>
<feature type="transmembrane region" description="Helical" evidence="1">
    <location>
        <begin position="157"/>
        <end position="175"/>
    </location>
</feature>
<keyword evidence="1" id="KW-0472">Membrane</keyword>
<dbReference type="KEGG" id="fcy:FRACYDRAFT_242231"/>
<feature type="transmembrane region" description="Helical" evidence="1">
    <location>
        <begin position="33"/>
        <end position="52"/>
    </location>
</feature>
<dbReference type="InParanoid" id="A0A1E7F6Q0"/>
<organism evidence="2 3">
    <name type="scientific">Fragilariopsis cylindrus CCMP1102</name>
    <dbReference type="NCBI Taxonomy" id="635003"/>
    <lineage>
        <taxon>Eukaryota</taxon>
        <taxon>Sar</taxon>
        <taxon>Stramenopiles</taxon>
        <taxon>Ochrophyta</taxon>
        <taxon>Bacillariophyta</taxon>
        <taxon>Bacillariophyceae</taxon>
        <taxon>Bacillariophycidae</taxon>
        <taxon>Bacillariales</taxon>
        <taxon>Bacillariaceae</taxon>
        <taxon>Fragilariopsis</taxon>
    </lineage>
</organism>
<dbReference type="Proteomes" id="UP000095751">
    <property type="component" value="Unassembled WGS sequence"/>
</dbReference>
<sequence length="176" mass="18535">MDKSLSSLFLLLSLSLSFFCIFHDVSRLDYVEFIHIQQVVSIFLTFVVTGVASQNLPAWCKKSTTVGGSMSVRKGDGCNSVEVDDVSHCLLVATDGNCVINSGDPNTGSDYVGKPCCIIPMTSDSWNIQDNGVCSNPCSITTETTSATETSGSRGSVYAVTVGAAAASSMIIALIL</sequence>
<reference evidence="2 3" key="1">
    <citation type="submission" date="2016-09" db="EMBL/GenBank/DDBJ databases">
        <title>Extensive genetic diversity and differential bi-allelic expression allows diatom success in the polar Southern Ocean.</title>
        <authorList>
            <consortium name="DOE Joint Genome Institute"/>
            <person name="Mock T."/>
            <person name="Otillar R.P."/>
            <person name="Strauss J."/>
            <person name="Dupont C."/>
            <person name="Frickenhaus S."/>
            <person name="Maumus F."/>
            <person name="Mcmullan M."/>
            <person name="Sanges R."/>
            <person name="Schmutz J."/>
            <person name="Toseland A."/>
            <person name="Valas R."/>
            <person name="Veluchamy A."/>
            <person name="Ward B.J."/>
            <person name="Allen A."/>
            <person name="Barry K."/>
            <person name="Falciatore A."/>
            <person name="Ferrante M."/>
            <person name="Fortunato A.E."/>
            <person name="Gloeckner G."/>
            <person name="Gruber A."/>
            <person name="Hipkin R."/>
            <person name="Janech M."/>
            <person name="Kroth P."/>
            <person name="Leese F."/>
            <person name="Lindquist E."/>
            <person name="Lyon B.R."/>
            <person name="Martin J."/>
            <person name="Mayer C."/>
            <person name="Parker M."/>
            <person name="Quesneville H."/>
            <person name="Raymond J."/>
            <person name="Uhlig C."/>
            <person name="Valentin K.U."/>
            <person name="Worden A.Z."/>
            <person name="Armbrust E.V."/>
            <person name="Bowler C."/>
            <person name="Green B."/>
            <person name="Moulton V."/>
            <person name="Van Oosterhout C."/>
            <person name="Grigoriev I."/>
        </authorList>
    </citation>
    <scope>NUCLEOTIDE SEQUENCE [LARGE SCALE GENOMIC DNA]</scope>
    <source>
        <strain evidence="2 3">CCMP1102</strain>
    </source>
</reference>
<proteinExistence type="predicted"/>
<name>A0A1E7F6Q0_9STRA</name>
<accession>A0A1E7F6Q0</accession>